<protein>
    <submittedName>
        <fullName evidence="2">Uncharacterized protein</fullName>
    </submittedName>
</protein>
<feature type="transmembrane region" description="Helical" evidence="1">
    <location>
        <begin position="53"/>
        <end position="77"/>
    </location>
</feature>
<accession>A0A920CPS1</accession>
<feature type="transmembrane region" description="Helical" evidence="1">
    <location>
        <begin position="132"/>
        <end position="153"/>
    </location>
</feature>
<sequence>MLMPADKGNNATFYHYRLLKRLTVPRPLISSFLTLPFIWLAATMVFFSWTSLFYFLLAIPIVLWIHFVIARSVLIIVSHSYRKRWRFSWRLPWLGYLPDQFVTYSTFRLAHLHISWIGICLFAALIPWSPPAFIISLVLWHLWLLSPKLYILIGMRKQPKGGMIKITPQDTSYYMP</sequence>
<keyword evidence="3" id="KW-1185">Reference proteome</keyword>
<feature type="transmembrane region" description="Helical" evidence="1">
    <location>
        <begin position="27"/>
        <end position="47"/>
    </location>
</feature>
<gene>
    <name evidence="2" type="ORF">J41TS4_49470</name>
</gene>
<evidence type="ECO:0000256" key="1">
    <source>
        <dbReference type="SAM" id="Phobius"/>
    </source>
</evidence>
<evidence type="ECO:0000313" key="3">
    <source>
        <dbReference type="Proteomes" id="UP000678895"/>
    </source>
</evidence>
<dbReference type="EMBL" id="BORS01000035">
    <property type="protein sequence ID" value="GIO45189.1"/>
    <property type="molecule type" value="Genomic_DNA"/>
</dbReference>
<organism evidence="2 3">
    <name type="scientific">Paenibacillus apis</name>
    <dbReference type="NCBI Taxonomy" id="1792174"/>
    <lineage>
        <taxon>Bacteria</taxon>
        <taxon>Bacillati</taxon>
        <taxon>Bacillota</taxon>
        <taxon>Bacilli</taxon>
        <taxon>Bacillales</taxon>
        <taxon>Paenibacillaceae</taxon>
        <taxon>Paenibacillus</taxon>
    </lineage>
</organism>
<keyword evidence="1" id="KW-0812">Transmembrane</keyword>
<keyword evidence="1" id="KW-0472">Membrane</keyword>
<dbReference type="Proteomes" id="UP000678895">
    <property type="component" value="Unassembled WGS sequence"/>
</dbReference>
<proteinExistence type="predicted"/>
<reference evidence="2" key="1">
    <citation type="submission" date="2021-03" db="EMBL/GenBank/DDBJ databases">
        <title>Antimicrobial resistance genes in bacteria isolated from Japanese honey, and their potential for conferring macrolide and lincosamide resistance in the American foulbrood pathogen Paenibacillus larvae.</title>
        <authorList>
            <person name="Okamoto M."/>
            <person name="Kumagai M."/>
            <person name="Kanamori H."/>
            <person name="Takamatsu D."/>
        </authorList>
    </citation>
    <scope>NUCLEOTIDE SEQUENCE</scope>
    <source>
        <strain evidence="2">J41TS4</strain>
    </source>
</reference>
<name>A0A920CPS1_9BACL</name>
<feature type="transmembrane region" description="Helical" evidence="1">
    <location>
        <begin position="109"/>
        <end position="126"/>
    </location>
</feature>
<comment type="caution">
    <text evidence="2">The sequence shown here is derived from an EMBL/GenBank/DDBJ whole genome shotgun (WGS) entry which is preliminary data.</text>
</comment>
<dbReference type="AlphaFoldDB" id="A0A920CPS1"/>
<keyword evidence="1" id="KW-1133">Transmembrane helix</keyword>
<evidence type="ECO:0000313" key="2">
    <source>
        <dbReference type="EMBL" id="GIO45189.1"/>
    </source>
</evidence>